<dbReference type="Proteomes" id="UP000005741">
    <property type="component" value="Chromosome"/>
</dbReference>
<accession>H1Z0X7</accession>
<dbReference type="STRING" id="937775.Metlim_0312"/>
<dbReference type="PANTHER" id="PTHR36565">
    <property type="entry name" value="UPF0332 PROTEIN TM_1000"/>
    <property type="match status" value="1"/>
</dbReference>
<evidence type="ECO:0000259" key="2">
    <source>
        <dbReference type="Pfam" id="PF05168"/>
    </source>
</evidence>
<protein>
    <submittedName>
        <fullName evidence="3">HEPN domain protein</fullName>
    </submittedName>
</protein>
<reference evidence="3 4" key="1">
    <citation type="submission" date="2011-10" db="EMBL/GenBank/DDBJ databases">
        <title>The Improved High-Quality Draft genome of Methanoplanus limicola DSM 2279.</title>
        <authorList>
            <consortium name="US DOE Joint Genome Institute (JGI-PGF)"/>
            <person name="Lucas S."/>
            <person name="Copeland A."/>
            <person name="Lapidus A."/>
            <person name="Glavina del Rio T."/>
            <person name="Dalin E."/>
            <person name="Tice H."/>
            <person name="Bruce D."/>
            <person name="Goodwin L."/>
            <person name="Pitluck S."/>
            <person name="Peters L."/>
            <person name="Mikhailova N."/>
            <person name="Lu M."/>
            <person name="Kyrpides N."/>
            <person name="Mavromatis K."/>
            <person name="Ivanova N."/>
            <person name="Markowitz V."/>
            <person name="Cheng J.-F."/>
            <person name="Hugenholtz P."/>
            <person name="Woyke T."/>
            <person name="Wu D."/>
            <person name="Wirth R."/>
            <person name="Brambilla E.-M."/>
            <person name="Klenk H.-P."/>
            <person name="Eisen J.A."/>
        </authorList>
    </citation>
    <scope>NUCLEOTIDE SEQUENCE [LARGE SCALE GENOMIC DNA]</scope>
    <source>
        <strain evidence="3 4">DSM 2279</strain>
    </source>
</reference>
<evidence type="ECO:0000313" key="3">
    <source>
        <dbReference type="EMBL" id="EHQ34453.1"/>
    </source>
</evidence>
<organism evidence="3 4">
    <name type="scientific">Methanoplanus limicola DSM 2279</name>
    <dbReference type="NCBI Taxonomy" id="937775"/>
    <lineage>
        <taxon>Archaea</taxon>
        <taxon>Methanobacteriati</taxon>
        <taxon>Methanobacteriota</taxon>
        <taxon>Stenosarchaea group</taxon>
        <taxon>Methanomicrobia</taxon>
        <taxon>Methanomicrobiales</taxon>
        <taxon>Methanomicrobiaceae</taxon>
        <taxon>Methanoplanus</taxon>
    </lineage>
</organism>
<dbReference type="RefSeq" id="WP_004076092.1">
    <property type="nucleotide sequence ID" value="NZ_CM001436.1"/>
</dbReference>
<dbReference type="AlphaFoldDB" id="H1Z0X7"/>
<gene>
    <name evidence="3" type="ORF">Metlim_0312</name>
</gene>
<dbReference type="InterPro" id="IPR052226">
    <property type="entry name" value="UPF0332_toxin"/>
</dbReference>
<sequence>MWKNITREEAFLNKLFHEGKIQIVESNDNVSLSYKNKSESYLISAKILFENGKLEETVSMAYYSMYYMLMALLFKTGIKCENHSASIILLNRVFQIDNSKIFEAKKERIDKQYYVDFTISSHDVCEMIKDAESFNSDISWTIERMNTEELKRYQSRISEFLK</sequence>
<dbReference type="HOGENOM" id="CLU_1631669_0_0_2"/>
<evidence type="ECO:0000313" key="4">
    <source>
        <dbReference type="Proteomes" id="UP000005741"/>
    </source>
</evidence>
<name>H1Z0X7_9EURY</name>
<proteinExistence type="inferred from homology"/>
<dbReference type="InParanoid" id="H1Z0X7"/>
<keyword evidence="4" id="KW-1185">Reference proteome</keyword>
<feature type="domain" description="HEPN" evidence="2">
    <location>
        <begin position="35"/>
        <end position="134"/>
    </location>
</feature>
<dbReference type="PANTHER" id="PTHR36565:SF1">
    <property type="entry name" value="UPF0332 PROTEIN TM_1000"/>
    <property type="match status" value="1"/>
</dbReference>
<dbReference type="Pfam" id="PF05168">
    <property type="entry name" value="HEPN"/>
    <property type="match status" value="1"/>
</dbReference>
<dbReference type="EMBL" id="CM001436">
    <property type="protein sequence ID" value="EHQ34453.1"/>
    <property type="molecule type" value="Genomic_DNA"/>
</dbReference>
<evidence type="ECO:0000256" key="1">
    <source>
        <dbReference type="ARBA" id="ARBA00038248"/>
    </source>
</evidence>
<comment type="similarity">
    <text evidence="1">Belongs to the UPF0332 family.</text>
</comment>
<dbReference type="Gene3D" id="1.20.120.330">
    <property type="entry name" value="Nucleotidyltransferases domain 2"/>
    <property type="match status" value="1"/>
</dbReference>
<dbReference type="InterPro" id="IPR007842">
    <property type="entry name" value="HEPN_dom"/>
</dbReference>